<dbReference type="GO" id="GO:0004803">
    <property type="term" value="F:transposase activity"/>
    <property type="evidence" value="ECO:0007669"/>
    <property type="project" value="InterPro"/>
</dbReference>
<dbReference type="EMBL" id="CP041240">
    <property type="protein sequence ID" value="QLL64390.1"/>
    <property type="molecule type" value="Genomic_DNA"/>
</dbReference>
<geneLocation type="plasmid" evidence="4">
    <name>pemeittgr7b</name>
</geneLocation>
<name>A0A859QNS1_9HYPH</name>
<protein>
    <submittedName>
        <fullName evidence="3">IS110 family transposase</fullName>
    </submittedName>
</protein>
<dbReference type="GO" id="GO:0006313">
    <property type="term" value="P:DNA transposition"/>
    <property type="evidence" value="ECO:0007669"/>
    <property type="project" value="InterPro"/>
</dbReference>
<dbReference type="InterPro" id="IPR003346">
    <property type="entry name" value="Transposase_20"/>
</dbReference>
<dbReference type="Pfam" id="PF02371">
    <property type="entry name" value="Transposase_20"/>
    <property type="match status" value="1"/>
</dbReference>
<dbReference type="KEGG" id="emx:FKV68_23465"/>
<sequence>MSPCLRVSPRQLATSVGSAILKSSLPISIQPQRSPSGEGPAYHGRITKQGRGHAWGMLVEAAWAVARSTGPLRDFYKRIASRHTVPILTSQILNPMHPKYCEISERNTISSARP</sequence>
<feature type="domain" description="Transposase IS116/IS110/IS902 C-terminal" evidence="2">
    <location>
        <begin position="29"/>
        <end position="77"/>
    </location>
</feature>
<gene>
    <name evidence="3" type="ORF">FKV68_23465</name>
</gene>
<evidence type="ECO:0000259" key="2">
    <source>
        <dbReference type="Pfam" id="PF02371"/>
    </source>
</evidence>
<organism evidence="3 4">
    <name type="scientific">Sinorhizobium mexicanum</name>
    <dbReference type="NCBI Taxonomy" id="375549"/>
    <lineage>
        <taxon>Bacteria</taxon>
        <taxon>Pseudomonadati</taxon>
        <taxon>Pseudomonadota</taxon>
        <taxon>Alphaproteobacteria</taxon>
        <taxon>Hyphomicrobiales</taxon>
        <taxon>Rhizobiaceae</taxon>
        <taxon>Sinorhizobium/Ensifer group</taxon>
        <taxon>Sinorhizobium</taxon>
    </lineage>
</organism>
<dbReference type="AlphaFoldDB" id="A0A859QNS1"/>
<proteinExistence type="predicted"/>
<evidence type="ECO:0000313" key="3">
    <source>
        <dbReference type="EMBL" id="QLL64390.1"/>
    </source>
</evidence>
<dbReference type="Proteomes" id="UP000510721">
    <property type="component" value="Plasmid pEmeITTGR7b"/>
</dbReference>
<evidence type="ECO:0000313" key="4">
    <source>
        <dbReference type="Proteomes" id="UP000510721"/>
    </source>
</evidence>
<reference evidence="3 4" key="1">
    <citation type="submission" date="2019-06" db="EMBL/GenBank/DDBJ databases">
        <title>Complete genome sequence of Ensifer mexicanus ITTG R7 isolated from nodules of Acacia angustissima (Mill.) Kuntze.</title>
        <authorList>
            <person name="Rincon-Rosales R."/>
            <person name="Rogel M.A."/>
            <person name="Guerrero G."/>
            <person name="Rincon-Molina C.I."/>
            <person name="Lopez-Lopez A."/>
            <person name="Martinez-Romero E."/>
        </authorList>
    </citation>
    <scope>NUCLEOTIDE SEQUENCE [LARGE SCALE GENOMIC DNA]</scope>
    <source>
        <strain evidence="3 4">ITTG R7</strain>
        <plasmid evidence="4">pemeittgr7b</plasmid>
    </source>
</reference>
<feature type="region of interest" description="Disordered" evidence="1">
    <location>
        <begin position="27"/>
        <end position="46"/>
    </location>
</feature>
<keyword evidence="4" id="KW-1185">Reference proteome</keyword>
<evidence type="ECO:0000256" key="1">
    <source>
        <dbReference type="SAM" id="MobiDB-lite"/>
    </source>
</evidence>
<keyword evidence="3" id="KW-0614">Plasmid</keyword>
<dbReference type="GO" id="GO:0003677">
    <property type="term" value="F:DNA binding"/>
    <property type="evidence" value="ECO:0007669"/>
    <property type="project" value="InterPro"/>
</dbReference>
<accession>A0A859QNS1</accession>